<comment type="caution">
    <text evidence="1">The sequence shown here is derived from an EMBL/GenBank/DDBJ whole genome shotgun (WGS) entry which is preliminary data.</text>
</comment>
<organism evidence="1 2">
    <name type="scientific">Halalkalibacter alkaliphilus</name>
    <dbReference type="NCBI Taxonomy" id="2917993"/>
    <lineage>
        <taxon>Bacteria</taxon>
        <taxon>Bacillati</taxon>
        <taxon>Bacillota</taxon>
        <taxon>Bacilli</taxon>
        <taxon>Bacillales</taxon>
        <taxon>Bacillaceae</taxon>
        <taxon>Halalkalibacter</taxon>
    </lineage>
</organism>
<dbReference type="AlphaFoldDB" id="A0A9X2IAN5"/>
<sequence length="107" mass="12077">MSPSFGRNLEQYHQNHLRLEDWDGNMSLQAEYTGGNFGLLAELADRNIGLQDENTDGNIGSQENDNETSLSLLLSSFLTVKLYLTVYVPESCLYIIVSLPKNDYLLM</sequence>
<dbReference type="RefSeq" id="WP_250098420.1">
    <property type="nucleotide sequence ID" value="NZ_JAKRYL010000032.1"/>
</dbReference>
<keyword evidence="2" id="KW-1185">Reference proteome</keyword>
<name>A0A9X2IAN5_9BACI</name>
<dbReference type="EMBL" id="JAKRYL010000032">
    <property type="protein sequence ID" value="MCL7749560.1"/>
    <property type="molecule type" value="Genomic_DNA"/>
</dbReference>
<accession>A0A9X2IAN5</accession>
<gene>
    <name evidence="1" type="ORF">MF646_20795</name>
</gene>
<proteinExistence type="predicted"/>
<evidence type="ECO:0000313" key="1">
    <source>
        <dbReference type="EMBL" id="MCL7749560.1"/>
    </source>
</evidence>
<protein>
    <submittedName>
        <fullName evidence="1">Uncharacterized protein</fullName>
    </submittedName>
</protein>
<evidence type="ECO:0000313" key="2">
    <source>
        <dbReference type="Proteomes" id="UP001139150"/>
    </source>
</evidence>
<reference evidence="1" key="1">
    <citation type="submission" date="2022-02" db="EMBL/GenBank/DDBJ databases">
        <title>Halalkalibacter sp. nov. isolated from Lonar Lake, India.</title>
        <authorList>
            <person name="Joshi A."/>
            <person name="Thite S."/>
            <person name="Lodha T."/>
        </authorList>
    </citation>
    <scope>NUCLEOTIDE SEQUENCE</scope>
    <source>
        <strain evidence="1">MEB205</strain>
    </source>
</reference>
<dbReference type="Proteomes" id="UP001139150">
    <property type="component" value="Unassembled WGS sequence"/>
</dbReference>